<evidence type="ECO:0000256" key="1">
    <source>
        <dbReference type="ARBA" id="ARBA00004370"/>
    </source>
</evidence>
<dbReference type="PROSITE" id="PS51469">
    <property type="entry name" value="SUN"/>
    <property type="match status" value="1"/>
</dbReference>
<organism evidence="7 8">
    <name type="scientific">Caenorhabditis tropicalis</name>
    <dbReference type="NCBI Taxonomy" id="1561998"/>
    <lineage>
        <taxon>Eukaryota</taxon>
        <taxon>Metazoa</taxon>
        <taxon>Ecdysozoa</taxon>
        <taxon>Nematoda</taxon>
        <taxon>Chromadorea</taxon>
        <taxon>Rhabditida</taxon>
        <taxon>Rhabditina</taxon>
        <taxon>Rhabditomorpha</taxon>
        <taxon>Rhabditoidea</taxon>
        <taxon>Rhabditidae</taxon>
        <taxon>Peloderinae</taxon>
        <taxon>Caenorhabditis</taxon>
    </lineage>
</organism>
<dbReference type="eggNOG" id="KOG2687">
    <property type="taxonomic scope" value="Eukaryota"/>
</dbReference>
<dbReference type="WBParaSite" id="Csp11.Scaffold58.g363.t1">
    <property type="protein sequence ID" value="Csp11.Scaffold58.g363.t1"/>
    <property type="gene ID" value="Csp11.Scaffold58.g363"/>
</dbReference>
<dbReference type="Proteomes" id="UP000095282">
    <property type="component" value="Unplaced"/>
</dbReference>
<evidence type="ECO:0000256" key="4">
    <source>
        <dbReference type="ARBA" id="ARBA00023136"/>
    </source>
</evidence>
<dbReference type="GO" id="GO:0043495">
    <property type="term" value="F:protein-membrane adaptor activity"/>
    <property type="evidence" value="ECO:0007669"/>
    <property type="project" value="TreeGrafter"/>
</dbReference>
<comment type="subcellular location">
    <subcellularLocation>
        <location evidence="1">Membrane</location>
    </subcellularLocation>
</comment>
<dbReference type="Gene3D" id="2.60.120.260">
    <property type="entry name" value="Galactose-binding domain-like"/>
    <property type="match status" value="1"/>
</dbReference>
<evidence type="ECO:0000256" key="3">
    <source>
        <dbReference type="ARBA" id="ARBA00022989"/>
    </source>
</evidence>
<dbReference type="GO" id="GO:0034993">
    <property type="term" value="C:meiotic nuclear membrane microtubule tethering complex"/>
    <property type="evidence" value="ECO:0007669"/>
    <property type="project" value="TreeGrafter"/>
</dbReference>
<feature type="transmembrane region" description="Helical" evidence="5">
    <location>
        <begin position="49"/>
        <end position="69"/>
    </location>
</feature>
<dbReference type="InterPro" id="IPR012919">
    <property type="entry name" value="SUN_dom"/>
</dbReference>
<keyword evidence="3 5" id="KW-1133">Transmembrane helix</keyword>
<dbReference type="Pfam" id="PF07738">
    <property type="entry name" value="Sad1_UNC"/>
    <property type="match status" value="1"/>
</dbReference>
<dbReference type="AlphaFoldDB" id="A0A1I7TCD4"/>
<evidence type="ECO:0000256" key="5">
    <source>
        <dbReference type="SAM" id="Phobius"/>
    </source>
</evidence>
<dbReference type="PANTHER" id="PTHR12911">
    <property type="entry name" value="SAD1/UNC-84-LIKE PROTEIN-RELATED"/>
    <property type="match status" value="1"/>
</dbReference>
<evidence type="ECO:0000256" key="2">
    <source>
        <dbReference type="ARBA" id="ARBA00022692"/>
    </source>
</evidence>
<accession>A0A1I7TCD4</accession>
<sequence>MAAVNADIESANGSQTVSISDQPVKKETFSIQNAMRIHEIKCRREIGNLYLAMAFLLSFLSFICIYLYLMGSLVLNTHSMVFEIQSQLDKLPKLDSSSSNGIQEIFEMKKEKFLKEEKEKLEEALNKVLKEVKPIVIKEEMKEKEKKEEIPIKNSFYKINSANYLFGATVDTSISSPSDLPEEISYQHSKWNGTVPYGSPKLFNVFACLDFKCEKTEPLISNCEYKSSGQIQEQIFNISSNSKTKSIGKVQFRFLKNHGNVKKTCVSLVRVYGESADFPKMKEYKTNEYGMTCADFRDTYHNNPTNYHKTTLVLTEYGGRF</sequence>
<proteinExistence type="predicted"/>
<dbReference type="PANTHER" id="PTHR12911:SF2">
    <property type="entry name" value="SUN DOMAIN-CONTAINING PROTEIN 1"/>
    <property type="match status" value="1"/>
</dbReference>
<evidence type="ECO:0000313" key="7">
    <source>
        <dbReference type="Proteomes" id="UP000095282"/>
    </source>
</evidence>
<keyword evidence="7" id="KW-1185">Reference proteome</keyword>
<feature type="domain" description="SUN" evidence="6">
    <location>
        <begin position="70"/>
        <end position="276"/>
    </location>
</feature>
<dbReference type="InterPro" id="IPR045119">
    <property type="entry name" value="SUN1-5"/>
</dbReference>
<protein>
    <submittedName>
        <fullName evidence="8">SUN domain-containing protein</fullName>
    </submittedName>
</protein>
<evidence type="ECO:0000259" key="6">
    <source>
        <dbReference type="PROSITE" id="PS51469"/>
    </source>
</evidence>
<reference evidence="8" key="1">
    <citation type="submission" date="2016-11" db="UniProtKB">
        <authorList>
            <consortium name="WormBaseParasite"/>
        </authorList>
    </citation>
    <scope>IDENTIFICATION</scope>
</reference>
<dbReference type="STRING" id="1561998.A0A1I7TCD4"/>
<evidence type="ECO:0000313" key="8">
    <source>
        <dbReference type="WBParaSite" id="Csp11.Scaffold58.g363.t1"/>
    </source>
</evidence>
<keyword evidence="4 5" id="KW-0472">Membrane</keyword>
<keyword evidence="2 5" id="KW-0812">Transmembrane</keyword>
<name>A0A1I7TCD4_9PELO</name>